<dbReference type="AlphaFoldDB" id="A0A5B7KNE8"/>
<dbReference type="Proteomes" id="UP000324222">
    <property type="component" value="Unassembled WGS sequence"/>
</dbReference>
<keyword evidence="2" id="KW-1185">Reference proteome</keyword>
<protein>
    <submittedName>
        <fullName evidence="1">Uncharacterized protein</fullName>
    </submittedName>
</protein>
<accession>A0A5B7KNE8</accession>
<evidence type="ECO:0000313" key="2">
    <source>
        <dbReference type="Proteomes" id="UP000324222"/>
    </source>
</evidence>
<proteinExistence type="predicted"/>
<comment type="caution">
    <text evidence="1">The sequence shown here is derived from an EMBL/GenBank/DDBJ whole genome shotgun (WGS) entry which is preliminary data.</text>
</comment>
<gene>
    <name evidence="1" type="ORF">E2C01_102100</name>
</gene>
<dbReference type="EMBL" id="VSRR010150407">
    <property type="protein sequence ID" value="MPD06295.1"/>
    <property type="molecule type" value="Genomic_DNA"/>
</dbReference>
<sequence length="89" mass="10355">MNQDDSVSFLSMTRQGLTSSIGLFFSPSWSRSYMIQVLKKLTPRFFSAVMTPWPVFRTTSGQHLHYIQKRLVEATWDLKSDFFTVPETD</sequence>
<reference evidence="1 2" key="1">
    <citation type="submission" date="2019-05" db="EMBL/GenBank/DDBJ databases">
        <title>Another draft genome of Portunus trituberculatus and its Hox gene families provides insights of decapod evolution.</title>
        <authorList>
            <person name="Jeong J.-H."/>
            <person name="Song I."/>
            <person name="Kim S."/>
            <person name="Choi T."/>
            <person name="Kim D."/>
            <person name="Ryu S."/>
            <person name="Kim W."/>
        </authorList>
    </citation>
    <scope>NUCLEOTIDE SEQUENCE [LARGE SCALE GENOMIC DNA]</scope>
    <source>
        <tissue evidence="1">Muscle</tissue>
    </source>
</reference>
<name>A0A5B7KNE8_PORTR</name>
<organism evidence="1 2">
    <name type="scientific">Portunus trituberculatus</name>
    <name type="common">Swimming crab</name>
    <name type="synonym">Neptunus trituberculatus</name>
    <dbReference type="NCBI Taxonomy" id="210409"/>
    <lineage>
        <taxon>Eukaryota</taxon>
        <taxon>Metazoa</taxon>
        <taxon>Ecdysozoa</taxon>
        <taxon>Arthropoda</taxon>
        <taxon>Crustacea</taxon>
        <taxon>Multicrustacea</taxon>
        <taxon>Malacostraca</taxon>
        <taxon>Eumalacostraca</taxon>
        <taxon>Eucarida</taxon>
        <taxon>Decapoda</taxon>
        <taxon>Pleocyemata</taxon>
        <taxon>Brachyura</taxon>
        <taxon>Eubrachyura</taxon>
        <taxon>Portunoidea</taxon>
        <taxon>Portunidae</taxon>
        <taxon>Portuninae</taxon>
        <taxon>Portunus</taxon>
    </lineage>
</organism>
<evidence type="ECO:0000313" key="1">
    <source>
        <dbReference type="EMBL" id="MPD06295.1"/>
    </source>
</evidence>